<gene>
    <name evidence="2" type="ORF">P153DRAFT_119975</name>
</gene>
<dbReference type="EMBL" id="ML977517">
    <property type="protein sequence ID" value="KAF2125076.1"/>
    <property type="molecule type" value="Genomic_DNA"/>
</dbReference>
<proteinExistence type="predicted"/>
<name>A0A6A6A0L9_9PLEO</name>
<reference evidence="2" key="1">
    <citation type="journal article" date="2020" name="Stud. Mycol.">
        <title>101 Dothideomycetes genomes: a test case for predicting lifestyles and emergence of pathogens.</title>
        <authorList>
            <person name="Haridas S."/>
            <person name="Albert R."/>
            <person name="Binder M."/>
            <person name="Bloem J."/>
            <person name="Labutti K."/>
            <person name="Salamov A."/>
            <person name="Andreopoulos B."/>
            <person name="Baker S."/>
            <person name="Barry K."/>
            <person name="Bills G."/>
            <person name="Bluhm B."/>
            <person name="Cannon C."/>
            <person name="Castanera R."/>
            <person name="Culley D."/>
            <person name="Daum C."/>
            <person name="Ezra D."/>
            <person name="Gonzalez J."/>
            <person name="Henrissat B."/>
            <person name="Kuo A."/>
            <person name="Liang C."/>
            <person name="Lipzen A."/>
            <person name="Lutzoni F."/>
            <person name="Magnuson J."/>
            <person name="Mondo S."/>
            <person name="Nolan M."/>
            <person name="Ohm R."/>
            <person name="Pangilinan J."/>
            <person name="Park H.-J."/>
            <person name="Ramirez L."/>
            <person name="Alfaro M."/>
            <person name="Sun H."/>
            <person name="Tritt A."/>
            <person name="Yoshinaga Y."/>
            <person name="Zwiers L.-H."/>
            <person name="Turgeon B."/>
            <person name="Goodwin S."/>
            <person name="Spatafora J."/>
            <person name="Crous P."/>
            <person name="Grigoriev I."/>
        </authorList>
    </citation>
    <scope>NUCLEOTIDE SEQUENCE</scope>
    <source>
        <strain evidence="2">CBS 119687</strain>
    </source>
</reference>
<dbReference type="GeneID" id="54402401"/>
<dbReference type="RefSeq" id="XP_033519469.1">
    <property type="nucleotide sequence ID" value="XM_033661969.1"/>
</dbReference>
<dbReference type="Proteomes" id="UP000799771">
    <property type="component" value="Unassembled WGS sequence"/>
</dbReference>
<protein>
    <submittedName>
        <fullName evidence="2">Uncharacterized protein</fullName>
    </submittedName>
</protein>
<accession>A0A6A6A0L9</accession>
<evidence type="ECO:0000313" key="2">
    <source>
        <dbReference type="EMBL" id="KAF2125076.1"/>
    </source>
</evidence>
<evidence type="ECO:0000313" key="3">
    <source>
        <dbReference type="Proteomes" id="UP000799771"/>
    </source>
</evidence>
<organism evidence="2 3">
    <name type="scientific">Dothidotthia symphoricarpi CBS 119687</name>
    <dbReference type="NCBI Taxonomy" id="1392245"/>
    <lineage>
        <taxon>Eukaryota</taxon>
        <taxon>Fungi</taxon>
        <taxon>Dikarya</taxon>
        <taxon>Ascomycota</taxon>
        <taxon>Pezizomycotina</taxon>
        <taxon>Dothideomycetes</taxon>
        <taxon>Pleosporomycetidae</taxon>
        <taxon>Pleosporales</taxon>
        <taxon>Dothidotthiaceae</taxon>
        <taxon>Dothidotthia</taxon>
    </lineage>
</organism>
<feature type="region of interest" description="Disordered" evidence="1">
    <location>
        <begin position="1"/>
        <end position="32"/>
    </location>
</feature>
<evidence type="ECO:0000256" key="1">
    <source>
        <dbReference type="SAM" id="MobiDB-lite"/>
    </source>
</evidence>
<dbReference type="AlphaFoldDB" id="A0A6A6A0L9"/>
<keyword evidence="3" id="KW-1185">Reference proteome</keyword>
<sequence>MFETYQSHGPAQRRPLKASSGPRSAELPRQRSAGARSLFATVAAWAARLSVRGPEPANNAWRQACYDKSCGDCWPRRAHGHSMQVRFIRLAGRIVGVPPLLSSEPCIKVHAARLLFSRYPLLLLPSPSRLSHTVTWYSILCWSFDSRAKTGA</sequence>